<evidence type="ECO:0000259" key="2">
    <source>
        <dbReference type="Pfam" id="PF13439"/>
    </source>
</evidence>
<feature type="domain" description="Glycosyltransferase subfamily 4-like N-terminal" evidence="2">
    <location>
        <begin position="14"/>
        <end position="186"/>
    </location>
</feature>
<dbReference type="EMBL" id="JAGVWE010000006">
    <property type="protein sequence ID" value="MBS3063605.1"/>
    <property type="molecule type" value="Genomic_DNA"/>
</dbReference>
<dbReference type="GO" id="GO:0016757">
    <property type="term" value="F:glycosyltransferase activity"/>
    <property type="evidence" value="ECO:0007669"/>
    <property type="project" value="InterPro"/>
</dbReference>
<dbReference type="AlphaFoldDB" id="A0A8T4LK58"/>
<dbReference type="Proteomes" id="UP000678237">
    <property type="component" value="Unassembled WGS sequence"/>
</dbReference>
<dbReference type="PANTHER" id="PTHR45947:SF3">
    <property type="entry name" value="SULFOQUINOVOSYL TRANSFERASE SQD2"/>
    <property type="match status" value="1"/>
</dbReference>
<protein>
    <submittedName>
        <fullName evidence="3">Glycosyltransferase family 4 protein</fullName>
    </submittedName>
</protein>
<dbReference type="Pfam" id="PF13439">
    <property type="entry name" value="Glyco_transf_4"/>
    <property type="match status" value="1"/>
</dbReference>
<dbReference type="SUPFAM" id="SSF53756">
    <property type="entry name" value="UDP-Glycosyltransferase/glycogen phosphorylase"/>
    <property type="match status" value="1"/>
</dbReference>
<evidence type="ECO:0000313" key="3">
    <source>
        <dbReference type="EMBL" id="MBS3063605.1"/>
    </source>
</evidence>
<dbReference type="Pfam" id="PF00534">
    <property type="entry name" value="Glycos_transf_1"/>
    <property type="match status" value="1"/>
</dbReference>
<reference evidence="3" key="2">
    <citation type="submission" date="2021-05" db="EMBL/GenBank/DDBJ databases">
        <title>Protein family content uncovers lineage relationships and bacterial pathway maintenance mechanisms in DPANN archaea.</title>
        <authorList>
            <person name="Castelle C.J."/>
            <person name="Meheust R."/>
            <person name="Jaffe A.L."/>
            <person name="Seitz K."/>
            <person name="Gong X."/>
            <person name="Baker B.J."/>
            <person name="Banfield J.F."/>
        </authorList>
    </citation>
    <scope>NUCLEOTIDE SEQUENCE</scope>
    <source>
        <strain evidence="3">RIFCSPLOWO2_01_FULL_58_19</strain>
    </source>
</reference>
<comment type="caution">
    <text evidence="3">The sequence shown here is derived from an EMBL/GenBank/DDBJ whole genome shotgun (WGS) entry which is preliminary data.</text>
</comment>
<dbReference type="CDD" id="cd03801">
    <property type="entry name" value="GT4_PimA-like"/>
    <property type="match status" value="1"/>
</dbReference>
<dbReference type="InterPro" id="IPR028098">
    <property type="entry name" value="Glyco_trans_4-like_N"/>
</dbReference>
<evidence type="ECO:0000313" key="4">
    <source>
        <dbReference type="Proteomes" id="UP000678237"/>
    </source>
</evidence>
<sequence>MKACILSGIFPPQIGGPATYCKQFSQRLKAKGHSVEVITYGEPSSSRESIFWVNGTLHPLVKIPLATWKALIHARKCDVILATDPVIAGVPALIAAKLMNKPFILRLVGNFAWEHAVRVGWLGSAVDIEEFQQKRFGLRVELLRFIQEFVAHRADFVIVPSNYNKRLWAGWGIPENKFRLVSNAVEPPTTELTRDSLGLPSNQTIVLTIGRLYPFKRVDKIIECMAAHKINALLVVIGEGDQERNLKELAQRLKVDALFLGRQPHEKVLQFLSVCDAFVLYSSYEGQSHLLLEAMAAGAPVLASDLEPNRELIEDGVNGLLVDSHDLNQLADRLKQVLSNQAFARELVKNAKQKVKGYSWGKLADATLAVFEEAQGMKQ</sequence>
<gene>
    <name evidence="3" type="ORF">J4203_07120</name>
</gene>
<dbReference type="InterPro" id="IPR050194">
    <property type="entry name" value="Glycosyltransferase_grp1"/>
</dbReference>
<evidence type="ECO:0000259" key="1">
    <source>
        <dbReference type="Pfam" id="PF00534"/>
    </source>
</evidence>
<accession>A0A8T4LK58</accession>
<organism evidence="3 4">
    <name type="scientific">Candidatus Iainarchaeum sp</name>
    <dbReference type="NCBI Taxonomy" id="3101447"/>
    <lineage>
        <taxon>Archaea</taxon>
        <taxon>Candidatus Iainarchaeota</taxon>
        <taxon>Candidatus Iainarchaeia</taxon>
        <taxon>Candidatus Iainarchaeales</taxon>
        <taxon>Candidatus Iainarchaeaceae</taxon>
        <taxon>Candidatus Iainarchaeum</taxon>
    </lineage>
</organism>
<feature type="domain" description="Glycosyl transferase family 1" evidence="1">
    <location>
        <begin position="192"/>
        <end position="353"/>
    </location>
</feature>
<dbReference type="PANTHER" id="PTHR45947">
    <property type="entry name" value="SULFOQUINOVOSYL TRANSFERASE SQD2"/>
    <property type="match status" value="1"/>
</dbReference>
<reference evidence="3" key="1">
    <citation type="submission" date="2021-03" db="EMBL/GenBank/DDBJ databases">
        <authorList>
            <person name="Jaffe A."/>
        </authorList>
    </citation>
    <scope>NUCLEOTIDE SEQUENCE</scope>
    <source>
        <strain evidence="3">RIFCSPLOWO2_01_FULL_58_19</strain>
    </source>
</reference>
<dbReference type="Gene3D" id="3.40.50.2000">
    <property type="entry name" value="Glycogen Phosphorylase B"/>
    <property type="match status" value="2"/>
</dbReference>
<proteinExistence type="predicted"/>
<name>A0A8T4LK58_9ARCH</name>
<dbReference type="InterPro" id="IPR001296">
    <property type="entry name" value="Glyco_trans_1"/>
</dbReference>